<name>A0A173UVZ5_EUBRA</name>
<gene>
    <name evidence="1" type="ORF">ERS852448_02311</name>
</gene>
<evidence type="ECO:0000313" key="2">
    <source>
        <dbReference type="Proteomes" id="UP000095492"/>
    </source>
</evidence>
<dbReference type="Pfam" id="PF06695">
    <property type="entry name" value="Sm_multidrug_ex"/>
    <property type="match status" value="1"/>
</dbReference>
<dbReference type="EMBL" id="CYYA01000017">
    <property type="protein sequence ID" value="CUN19242.1"/>
    <property type="molecule type" value="Genomic_DNA"/>
</dbReference>
<dbReference type="OrthoDB" id="360192at2"/>
<dbReference type="PANTHER" id="PTHR36007">
    <property type="entry name" value="TRANSPORT PROTEIN-RELATED"/>
    <property type="match status" value="1"/>
</dbReference>
<dbReference type="GeneID" id="42788074"/>
<proteinExistence type="predicted"/>
<dbReference type="PANTHER" id="PTHR36007:SF2">
    <property type="entry name" value="TRANSPORT PROTEIN-RELATED"/>
    <property type="match status" value="1"/>
</dbReference>
<protein>
    <submittedName>
        <fullName evidence="1">Predicted membrane protein</fullName>
    </submittedName>
</protein>
<dbReference type="STRING" id="39490.ERS852448_02311"/>
<accession>A0A173UVZ5</accession>
<dbReference type="RefSeq" id="WP_021740809.1">
    <property type="nucleotide sequence ID" value="NZ_CABKSU010000122.1"/>
</dbReference>
<sequence>MESLVTWFTSTLGAHISREAIVFIISLFPILELRGGILASSLLDVTMWKGILISAVGNILPIPFILFFIKKIFTAMKKTKLLRPLVEKMENKAMKKRDQIEKYEFWGLVLFVGIPLPGTGAWTGALVASLIDMDIKKAFKAILLGICLAAVIMTLISYGVLGHIIR</sequence>
<dbReference type="InterPro" id="IPR009577">
    <property type="entry name" value="Sm_multidrug_ex"/>
</dbReference>
<evidence type="ECO:0000313" key="1">
    <source>
        <dbReference type="EMBL" id="CUN19242.1"/>
    </source>
</evidence>
<dbReference type="AlphaFoldDB" id="A0A173UVZ5"/>
<organism evidence="1 2">
    <name type="scientific">Eubacterium ramulus</name>
    <dbReference type="NCBI Taxonomy" id="39490"/>
    <lineage>
        <taxon>Bacteria</taxon>
        <taxon>Bacillati</taxon>
        <taxon>Bacillota</taxon>
        <taxon>Clostridia</taxon>
        <taxon>Eubacteriales</taxon>
        <taxon>Eubacteriaceae</taxon>
        <taxon>Eubacterium</taxon>
    </lineage>
</organism>
<dbReference type="Proteomes" id="UP000095492">
    <property type="component" value="Unassembled WGS sequence"/>
</dbReference>
<reference evidence="1 2" key="1">
    <citation type="submission" date="2015-09" db="EMBL/GenBank/DDBJ databases">
        <authorList>
            <consortium name="Pathogen Informatics"/>
        </authorList>
    </citation>
    <scope>NUCLEOTIDE SEQUENCE [LARGE SCALE GENOMIC DNA]</scope>
    <source>
        <strain evidence="1 2">2789STDY5608891</strain>
    </source>
</reference>